<dbReference type="Proteomes" id="UP000723714">
    <property type="component" value="Unassembled WGS sequence"/>
</dbReference>
<organism evidence="1 2">
    <name type="scientific">Faecalicatena faecalis</name>
    <dbReference type="NCBI Taxonomy" id="2726362"/>
    <lineage>
        <taxon>Bacteria</taxon>
        <taxon>Bacillati</taxon>
        <taxon>Bacillota</taxon>
        <taxon>Clostridia</taxon>
        <taxon>Lachnospirales</taxon>
        <taxon>Lachnospiraceae</taxon>
        <taxon>Faecalicatena</taxon>
    </lineage>
</organism>
<reference evidence="1 2" key="1">
    <citation type="submission" date="2021-06" db="EMBL/GenBank/DDBJ databases">
        <title>Faecalicatena sp. nov. isolated from porcine feces.</title>
        <authorList>
            <person name="Oh B.S."/>
            <person name="Lee J.H."/>
        </authorList>
    </citation>
    <scope>NUCLEOTIDE SEQUENCE [LARGE SCALE GENOMIC DNA]</scope>
    <source>
        <strain evidence="1 2">AGMB00832</strain>
    </source>
</reference>
<gene>
    <name evidence="1" type="ORF">HGO97_003645</name>
</gene>
<comment type="caution">
    <text evidence="1">The sequence shown here is derived from an EMBL/GenBank/DDBJ whole genome shotgun (WGS) entry which is preliminary data.</text>
</comment>
<protein>
    <recommendedName>
        <fullName evidence="3">MazG-like nucleotide pyrophosphohydrolase family protein</fullName>
    </recommendedName>
</protein>
<accession>A0ABS6D076</accession>
<dbReference type="EMBL" id="JABACJ020000002">
    <property type="protein sequence ID" value="MBU3874906.1"/>
    <property type="molecule type" value="Genomic_DNA"/>
</dbReference>
<name>A0ABS6D076_9FIRM</name>
<evidence type="ECO:0008006" key="3">
    <source>
        <dbReference type="Google" id="ProtNLM"/>
    </source>
</evidence>
<sequence>MDTTEDIFKRATVKGVADYLLYGSLLDKDERNYKERMDDTYHKYERLIKQCDEKVQHNLLDLAGEIESVSASVHIEIGLQAGILLILDMFKNMTIEQESARSLRNREKRDVE</sequence>
<evidence type="ECO:0000313" key="2">
    <source>
        <dbReference type="Proteomes" id="UP000723714"/>
    </source>
</evidence>
<evidence type="ECO:0000313" key="1">
    <source>
        <dbReference type="EMBL" id="MBU3874906.1"/>
    </source>
</evidence>
<proteinExistence type="predicted"/>
<keyword evidence="2" id="KW-1185">Reference proteome</keyword>